<dbReference type="AlphaFoldDB" id="A0A3B0TFN3"/>
<sequence>MFLVVFVAMASVVMFPGIAPAGEIEAGSTPSLFAAVAASACAPAVEVCEPGAAEPIEPCALGSVGPCVNLLKNLDVNSTPRSLADGDSWRLADTMFAVGHNERTKTPPPRV</sequence>
<accession>A0A3B0TFN3</accession>
<reference evidence="1" key="1">
    <citation type="submission" date="2018-06" db="EMBL/GenBank/DDBJ databases">
        <authorList>
            <person name="Zhirakovskaya E."/>
        </authorList>
    </citation>
    <scope>NUCLEOTIDE SEQUENCE</scope>
</reference>
<organism evidence="1">
    <name type="scientific">hydrothermal vent metagenome</name>
    <dbReference type="NCBI Taxonomy" id="652676"/>
    <lineage>
        <taxon>unclassified sequences</taxon>
        <taxon>metagenomes</taxon>
        <taxon>ecological metagenomes</taxon>
    </lineage>
</organism>
<dbReference type="EMBL" id="UOEM01000060">
    <property type="protein sequence ID" value="VAW13282.1"/>
    <property type="molecule type" value="Genomic_DNA"/>
</dbReference>
<gene>
    <name evidence="1" type="ORF">MNBD_ALPHA09-858</name>
</gene>
<proteinExistence type="predicted"/>
<protein>
    <submittedName>
        <fullName evidence="1">Uncharacterized protein</fullName>
    </submittedName>
</protein>
<name>A0A3B0TFN3_9ZZZZ</name>
<evidence type="ECO:0000313" key="1">
    <source>
        <dbReference type="EMBL" id="VAW13282.1"/>
    </source>
</evidence>